<organism evidence="1 2">
    <name type="scientific">Arcicella lustrica</name>
    <dbReference type="NCBI Taxonomy" id="2984196"/>
    <lineage>
        <taxon>Bacteria</taxon>
        <taxon>Pseudomonadati</taxon>
        <taxon>Bacteroidota</taxon>
        <taxon>Cytophagia</taxon>
        <taxon>Cytophagales</taxon>
        <taxon>Flectobacillaceae</taxon>
        <taxon>Arcicella</taxon>
    </lineage>
</organism>
<dbReference type="Proteomes" id="UP001302222">
    <property type="component" value="Unassembled WGS sequence"/>
</dbReference>
<sequence>MKITAVIPIRKGSERVKDKNVKPFGDTSLLEFKINALKKVKEIDEIIVNTDSEVAIEVAIKNGVGFHQREPYYASSECSANDYFWYLGEHTDCDIVAYTPVTSPFIKPETFSKCINQFDDALNRSIVTASIVKEFLWRGDKPLNFSLDKHPKSQELTDVQAINFGLCLLRKETLVKYRTIIGPNPQIFTVSHVEGLDIDTPLDFFIAEQVYHKMKEDSTLF</sequence>
<dbReference type="Gene3D" id="3.90.550.10">
    <property type="entry name" value="Spore Coat Polysaccharide Biosynthesis Protein SpsA, Chain A"/>
    <property type="match status" value="1"/>
</dbReference>
<evidence type="ECO:0000313" key="2">
    <source>
        <dbReference type="Proteomes" id="UP001302222"/>
    </source>
</evidence>
<gene>
    <name evidence="1" type="ORF">VB798_18555</name>
</gene>
<dbReference type="EMBL" id="JAYGIM010000014">
    <property type="protein sequence ID" value="MEA5428599.1"/>
    <property type="molecule type" value="Genomic_DNA"/>
</dbReference>
<comment type="caution">
    <text evidence="1">The sequence shown here is derived from an EMBL/GenBank/DDBJ whole genome shotgun (WGS) entry which is preliminary data.</text>
</comment>
<evidence type="ECO:0008006" key="3">
    <source>
        <dbReference type="Google" id="ProtNLM"/>
    </source>
</evidence>
<dbReference type="RefSeq" id="WP_323261081.1">
    <property type="nucleotide sequence ID" value="NZ_JAYGIM010000014.1"/>
</dbReference>
<dbReference type="SUPFAM" id="SSF53448">
    <property type="entry name" value="Nucleotide-diphospho-sugar transferases"/>
    <property type="match status" value="1"/>
</dbReference>
<dbReference type="PANTHER" id="PTHR21485:SF3">
    <property type="entry name" value="N-ACYLNEURAMINATE CYTIDYLYLTRANSFERASE"/>
    <property type="match status" value="1"/>
</dbReference>
<protein>
    <recommendedName>
        <fullName evidence="3">N-acylneuraminate cytidylyltransferase</fullName>
    </recommendedName>
</protein>
<dbReference type="Pfam" id="PF02348">
    <property type="entry name" value="CTP_transf_3"/>
    <property type="match status" value="1"/>
</dbReference>
<reference evidence="1 2" key="1">
    <citation type="submission" date="2023-12" db="EMBL/GenBank/DDBJ databases">
        <title>Novel species of the genus Arcicella isolated from rivers.</title>
        <authorList>
            <person name="Lu H."/>
        </authorList>
    </citation>
    <scope>NUCLEOTIDE SEQUENCE [LARGE SCALE GENOMIC DNA]</scope>
    <source>
        <strain evidence="1 2">DC25W</strain>
    </source>
</reference>
<keyword evidence="2" id="KW-1185">Reference proteome</keyword>
<name>A0ABU5SMR2_9BACT</name>
<dbReference type="InterPro" id="IPR050793">
    <property type="entry name" value="CMP-NeuNAc_synthase"/>
</dbReference>
<accession>A0ABU5SMR2</accession>
<dbReference type="InterPro" id="IPR029044">
    <property type="entry name" value="Nucleotide-diphossugar_trans"/>
</dbReference>
<dbReference type="PANTHER" id="PTHR21485">
    <property type="entry name" value="HAD SUPERFAMILY MEMBERS CMAS AND KDSC"/>
    <property type="match status" value="1"/>
</dbReference>
<dbReference type="InterPro" id="IPR003329">
    <property type="entry name" value="Cytidylyl_trans"/>
</dbReference>
<proteinExistence type="predicted"/>
<evidence type="ECO:0000313" key="1">
    <source>
        <dbReference type="EMBL" id="MEA5428599.1"/>
    </source>
</evidence>